<sequence>MAKKKVTPHWGKVSGIVRVPPSKYHLHRALIFGSLADGETVIHGKSDALHIKDTLNSLRDFGISVEQTDSGYRVKGGVYVPRNGKIRVGSSGSTLQFMLGLGSRSHGMAPTYDGHKALRERPIGPLLGALGDMGIRCLAHDDKMPVTVMPGKPEGGYIRIPGTLSQWISGLLIVAPFATRDTIIEALPPHNELTYVGLTIQMMRQFGIWIEEDASGTKWTVPAGQSYRPAEIHIEPDLSSSAFLLTLSALFPSDIVLQGISGKGSHPESKVLDIIADLGIPMAYDSSHAGTRIRHSGIRPVSGLEIDMRHIPDLIPTLSVVAALSQGRTVLRNIGPGRMKESNRVKAMLQLNKMNARIAEHGDDLVIDGVERLKGASISTFNDHRVQMAFTLAALRASEGVSELTYPNAYRISYPEFFEHLELVGVNVGDLAMTR</sequence>
<dbReference type="InterPro" id="IPR006264">
    <property type="entry name" value="EPSP_synthase"/>
</dbReference>
<evidence type="ECO:0000259" key="8">
    <source>
        <dbReference type="Pfam" id="PF00275"/>
    </source>
</evidence>
<dbReference type="RefSeq" id="WP_181907445.1">
    <property type="nucleotide sequence ID" value="NZ_QRDY01000008.1"/>
</dbReference>
<feature type="binding site" evidence="7">
    <location>
        <position position="23"/>
    </location>
    <ligand>
        <name>3-phosphoshikimate</name>
        <dbReference type="ChEBI" id="CHEBI:145989"/>
    </ligand>
</feature>
<comment type="subunit">
    <text evidence="7">Monomer.</text>
</comment>
<evidence type="ECO:0000313" key="9">
    <source>
        <dbReference type="EMBL" id="RED58519.1"/>
    </source>
</evidence>
<feature type="binding site" evidence="7">
    <location>
        <position position="92"/>
    </location>
    <ligand>
        <name>phosphoenolpyruvate</name>
        <dbReference type="ChEBI" id="CHEBI:58702"/>
    </ligand>
</feature>
<feature type="binding site" evidence="7">
    <location>
        <position position="385"/>
    </location>
    <ligand>
        <name>phosphoenolpyruvate</name>
        <dbReference type="ChEBI" id="CHEBI:58702"/>
    </ligand>
</feature>
<dbReference type="SUPFAM" id="SSF55205">
    <property type="entry name" value="EPT/RTPC-like"/>
    <property type="match status" value="1"/>
</dbReference>
<dbReference type="UniPathway" id="UPA00053">
    <property type="reaction ID" value="UER00089"/>
</dbReference>
<keyword evidence="10" id="KW-1185">Reference proteome</keyword>
<dbReference type="GO" id="GO:0005737">
    <property type="term" value="C:cytoplasm"/>
    <property type="evidence" value="ECO:0007669"/>
    <property type="project" value="UniProtKB-SubCell"/>
</dbReference>
<dbReference type="InterPro" id="IPR001986">
    <property type="entry name" value="Enolpyruvate_Tfrase_dom"/>
</dbReference>
<comment type="function">
    <text evidence="7">Catalyzes the transfer of the enolpyruvyl moiety of phosphoenolpyruvate (PEP) to the 5-hydroxyl of shikimate-3-phosphate (S3P) to produce enolpyruvyl shikimate-3-phosphate and inorganic phosphate.</text>
</comment>
<feature type="binding site" evidence="7">
    <location>
        <position position="121"/>
    </location>
    <ligand>
        <name>phosphoenolpyruvate</name>
        <dbReference type="ChEBI" id="CHEBI:58702"/>
    </ligand>
</feature>
<feature type="binding site" evidence="7">
    <location>
        <position position="166"/>
    </location>
    <ligand>
        <name>phosphoenolpyruvate</name>
        <dbReference type="ChEBI" id="CHEBI:58702"/>
    </ligand>
</feature>
<comment type="catalytic activity">
    <reaction evidence="6">
        <text>3-phosphoshikimate + phosphoenolpyruvate = 5-O-(1-carboxyvinyl)-3-phosphoshikimate + phosphate</text>
        <dbReference type="Rhea" id="RHEA:21256"/>
        <dbReference type="ChEBI" id="CHEBI:43474"/>
        <dbReference type="ChEBI" id="CHEBI:57701"/>
        <dbReference type="ChEBI" id="CHEBI:58702"/>
        <dbReference type="ChEBI" id="CHEBI:145989"/>
        <dbReference type="EC" id="2.5.1.19"/>
    </reaction>
    <physiologicalReaction direction="left-to-right" evidence="6">
        <dbReference type="Rhea" id="RHEA:21257"/>
    </physiologicalReaction>
</comment>
<feature type="binding site" evidence="7">
    <location>
        <position position="23"/>
    </location>
    <ligand>
        <name>phosphoenolpyruvate</name>
        <dbReference type="ChEBI" id="CHEBI:58702"/>
    </ligand>
</feature>
<accession>A0A3D9IAF6</accession>
<feature type="binding site" evidence="7">
    <location>
        <position position="340"/>
    </location>
    <ligand>
        <name>3-phosphoshikimate</name>
        <dbReference type="ChEBI" id="CHEBI:145989"/>
    </ligand>
</feature>
<dbReference type="Pfam" id="PF00275">
    <property type="entry name" value="EPSP_synthase"/>
    <property type="match status" value="1"/>
</dbReference>
<feature type="active site" description="Proton acceptor" evidence="7">
    <location>
        <position position="313"/>
    </location>
</feature>
<comment type="pathway">
    <text evidence="1 7">Metabolic intermediate biosynthesis; chorismate biosynthesis; chorismate from D-erythrose 4-phosphate and phosphoenolpyruvate: step 6/7.</text>
</comment>
<dbReference type="InterPro" id="IPR036968">
    <property type="entry name" value="Enolpyruvate_Tfrase_sf"/>
</dbReference>
<evidence type="ECO:0000256" key="4">
    <source>
        <dbReference type="ARBA" id="ARBA00022679"/>
    </source>
</evidence>
<dbReference type="CDD" id="cd01556">
    <property type="entry name" value="EPSP_synthase"/>
    <property type="match status" value="1"/>
</dbReference>
<feature type="binding site" evidence="7">
    <location>
        <position position="166"/>
    </location>
    <ligand>
        <name>3-phosphoshikimate</name>
        <dbReference type="ChEBI" id="CHEBI:145989"/>
    </ligand>
</feature>
<dbReference type="PIRSF" id="PIRSF000505">
    <property type="entry name" value="EPSPS"/>
    <property type="match status" value="1"/>
</dbReference>
<evidence type="ECO:0000256" key="3">
    <source>
        <dbReference type="ARBA" id="ARBA00022605"/>
    </source>
</evidence>
<dbReference type="InterPro" id="IPR013792">
    <property type="entry name" value="RNA3'P_cycl/enolpyr_Trfase_a/b"/>
</dbReference>
<feature type="binding site" evidence="7">
    <location>
        <position position="28"/>
    </location>
    <ligand>
        <name>3-phosphoshikimate</name>
        <dbReference type="ChEBI" id="CHEBI:145989"/>
    </ligand>
</feature>
<keyword evidence="7" id="KW-0963">Cytoplasm</keyword>
<dbReference type="EC" id="2.5.1.19" evidence="7"/>
<dbReference type="GO" id="GO:0003866">
    <property type="term" value="F:3-phosphoshikimate 1-carboxyvinyltransferase activity"/>
    <property type="evidence" value="ECO:0007669"/>
    <property type="project" value="UniProtKB-UniRule"/>
</dbReference>
<evidence type="ECO:0000256" key="1">
    <source>
        <dbReference type="ARBA" id="ARBA00004811"/>
    </source>
</evidence>
<evidence type="ECO:0000313" key="10">
    <source>
        <dbReference type="Proteomes" id="UP000256869"/>
    </source>
</evidence>
<proteinExistence type="inferred from homology"/>
<feature type="binding site" evidence="7">
    <location>
        <position position="165"/>
    </location>
    <ligand>
        <name>3-phosphoshikimate</name>
        <dbReference type="ChEBI" id="CHEBI:145989"/>
    </ligand>
</feature>
<evidence type="ECO:0000256" key="5">
    <source>
        <dbReference type="ARBA" id="ARBA00023141"/>
    </source>
</evidence>
<keyword evidence="3 7" id="KW-0028">Amino-acid biosynthesis</keyword>
<dbReference type="GO" id="GO:0009423">
    <property type="term" value="P:chorismate biosynthetic process"/>
    <property type="evidence" value="ECO:0007669"/>
    <property type="project" value="UniProtKB-UniRule"/>
</dbReference>
<dbReference type="Gene3D" id="3.65.10.10">
    <property type="entry name" value="Enolpyruvate transferase domain"/>
    <property type="match status" value="2"/>
</dbReference>
<comment type="caution">
    <text evidence="9">The sequence shown here is derived from an EMBL/GenBank/DDBJ whole genome shotgun (WGS) entry which is preliminary data.</text>
</comment>
<dbReference type="AlphaFoldDB" id="A0A3D9IAF6"/>
<evidence type="ECO:0000256" key="2">
    <source>
        <dbReference type="ARBA" id="ARBA00009948"/>
    </source>
</evidence>
<keyword evidence="5 7" id="KW-0057">Aromatic amino acid biosynthesis</keyword>
<comment type="subcellular location">
    <subcellularLocation>
        <location evidence="7">Cytoplasm</location>
    </subcellularLocation>
</comment>
<name>A0A3D9IAF6_9BACL</name>
<dbReference type="GO" id="GO:0009073">
    <property type="term" value="P:aromatic amino acid family biosynthetic process"/>
    <property type="evidence" value="ECO:0007669"/>
    <property type="project" value="UniProtKB-KW"/>
</dbReference>
<dbReference type="GO" id="GO:0008652">
    <property type="term" value="P:amino acid biosynthetic process"/>
    <property type="evidence" value="ECO:0007669"/>
    <property type="project" value="UniProtKB-KW"/>
</dbReference>
<feature type="binding site" evidence="7">
    <location>
        <position position="344"/>
    </location>
    <ligand>
        <name>phosphoenolpyruvate</name>
        <dbReference type="ChEBI" id="CHEBI:58702"/>
    </ligand>
</feature>
<dbReference type="Proteomes" id="UP000256869">
    <property type="component" value="Unassembled WGS sequence"/>
</dbReference>
<feature type="binding site" evidence="7">
    <location>
        <position position="313"/>
    </location>
    <ligand>
        <name>3-phosphoshikimate</name>
        <dbReference type="ChEBI" id="CHEBI:145989"/>
    </ligand>
</feature>
<comment type="similarity">
    <text evidence="2 7">Belongs to the EPSP synthase family.</text>
</comment>
<evidence type="ECO:0000256" key="7">
    <source>
        <dbReference type="HAMAP-Rule" id="MF_00210"/>
    </source>
</evidence>
<dbReference type="HAMAP" id="MF_00210">
    <property type="entry name" value="EPSP_synth"/>
    <property type="match status" value="1"/>
</dbReference>
<dbReference type="NCBIfam" id="TIGR01356">
    <property type="entry name" value="aroA"/>
    <property type="match status" value="1"/>
</dbReference>
<dbReference type="PANTHER" id="PTHR21090">
    <property type="entry name" value="AROM/DEHYDROQUINATE SYNTHASE"/>
    <property type="match status" value="1"/>
</dbReference>
<comment type="caution">
    <text evidence="7">Lacks conserved residue(s) required for the propagation of feature annotation.</text>
</comment>
<evidence type="ECO:0000256" key="6">
    <source>
        <dbReference type="ARBA" id="ARBA00044633"/>
    </source>
</evidence>
<reference evidence="9 10" key="1">
    <citation type="submission" date="2018-07" db="EMBL/GenBank/DDBJ databases">
        <title>Genomic Encyclopedia of Type Strains, Phase III (KMG-III): the genomes of soil and plant-associated and newly described type strains.</title>
        <authorList>
            <person name="Whitman W."/>
        </authorList>
    </citation>
    <scope>NUCLEOTIDE SEQUENCE [LARGE SCALE GENOMIC DNA]</scope>
    <source>
        <strain evidence="9 10">CECT 8236</strain>
    </source>
</reference>
<feature type="domain" description="Enolpyruvate transferase" evidence="8">
    <location>
        <begin position="11"/>
        <end position="421"/>
    </location>
</feature>
<dbReference type="EMBL" id="QRDY01000008">
    <property type="protein sequence ID" value="RED58519.1"/>
    <property type="molecule type" value="Genomic_DNA"/>
</dbReference>
<protein>
    <recommendedName>
        <fullName evidence="7">3-phosphoshikimate 1-carboxyvinyltransferase</fullName>
        <ecNumber evidence="7">2.5.1.19</ecNumber>
    </recommendedName>
    <alternativeName>
        <fullName evidence="7">5-enolpyruvylshikimate-3-phosphate synthase</fullName>
        <shortName evidence="7">EPSP synthase</shortName>
        <shortName evidence="7">EPSPS</shortName>
    </alternativeName>
</protein>
<gene>
    <name evidence="7" type="primary">aroA</name>
    <name evidence="9" type="ORF">DFP95_10843</name>
</gene>
<dbReference type="PANTHER" id="PTHR21090:SF5">
    <property type="entry name" value="PENTAFUNCTIONAL AROM POLYPEPTIDE"/>
    <property type="match status" value="1"/>
</dbReference>
<keyword evidence="4 7" id="KW-0808">Transferase</keyword>
<organism evidence="9 10">
    <name type="scientific">Cohnella lupini</name>
    <dbReference type="NCBI Taxonomy" id="1294267"/>
    <lineage>
        <taxon>Bacteria</taxon>
        <taxon>Bacillati</taxon>
        <taxon>Bacillota</taxon>
        <taxon>Bacilli</taxon>
        <taxon>Bacillales</taxon>
        <taxon>Paenibacillaceae</taxon>
        <taxon>Cohnella</taxon>
    </lineage>
</organism>